<feature type="compositionally biased region" description="Acidic residues" evidence="4">
    <location>
        <begin position="187"/>
        <end position="210"/>
    </location>
</feature>
<dbReference type="PANTHER" id="PTHR16047">
    <property type="entry name" value="RFWD3 PROTEIN"/>
    <property type="match status" value="1"/>
</dbReference>
<reference evidence="6 7" key="1">
    <citation type="submission" date="2024-08" db="EMBL/GenBank/DDBJ databases">
        <authorList>
            <person name="Cucini C."/>
            <person name="Frati F."/>
        </authorList>
    </citation>
    <scope>NUCLEOTIDE SEQUENCE [LARGE SCALE GENOMIC DNA]</scope>
</reference>
<dbReference type="Proteomes" id="UP001642540">
    <property type="component" value="Unassembled WGS sequence"/>
</dbReference>
<dbReference type="InterPro" id="IPR037381">
    <property type="entry name" value="RFWD3"/>
</dbReference>
<evidence type="ECO:0000256" key="3">
    <source>
        <dbReference type="PROSITE-ProRule" id="PRU00175"/>
    </source>
</evidence>
<protein>
    <recommendedName>
        <fullName evidence="5">RING-type domain-containing protein</fullName>
    </recommendedName>
</protein>
<evidence type="ECO:0000256" key="4">
    <source>
        <dbReference type="SAM" id="MobiDB-lite"/>
    </source>
</evidence>
<evidence type="ECO:0000256" key="1">
    <source>
        <dbReference type="ARBA" id="ARBA00022771"/>
    </source>
</evidence>
<dbReference type="InterPro" id="IPR013083">
    <property type="entry name" value="Znf_RING/FYVE/PHD"/>
</dbReference>
<organism evidence="6 7">
    <name type="scientific">Orchesella dallaii</name>
    <dbReference type="NCBI Taxonomy" id="48710"/>
    <lineage>
        <taxon>Eukaryota</taxon>
        <taxon>Metazoa</taxon>
        <taxon>Ecdysozoa</taxon>
        <taxon>Arthropoda</taxon>
        <taxon>Hexapoda</taxon>
        <taxon>Collembola</taxon>
        <taxon>Entomobryomorpha</taxon>
        <taxon>Entomobryoidea</taxon>
        <taxon>Orchesellidae</taxon>
        <taxon>Orchesellinae</taxon>
        <taxon>Orchesella</taxon>
    </lineage>
</organism>
<dbReference type="Gene3D" id="3.30.40.10">
    <property type="entry name" value="Zinc/RING finger domain, C3HC4 (zinc finger)"/>
    <property type="match status" value="1"/>
</dbReference>
<feature type="region of interest" description="Disordered" evidence="4">
    <location>
        <begin position="162"/>
        <end position="210"/>
    </location>
</feature>
<sequence length="210" mass="23536">MECSICWGLLNESASESSLSPATKKCKMSNSPKTGSASTSDLCCTPCGHIYHRKCLEGWLNANANCPKCRHPITQKALYPVFLDADGNEPEKRSASQNPNLAGGNKGFHFHYSSFRKAPNEVCTCTREQCQDLHQRHVLLTQDYEEMEERYRQEKERADVIAAKLQSLQQNNSNNDESRSDSGAAEGVDDEYDHQGETDDDDFDDSSSDW</sequence>
<dbReference type="PANTHER" id="PTHR16047:SF7">
    <property type="entry name" value="E3 UBIQUITIN-PROTEIN LIGASE RFWD3"/>
    <property type="match status" value="1"/>
</dbReference>
<dbReference type="EMBL" id="CAXLJM020000033">
    <property type="protein sequence ID" value="CAL8101358.1"/>
    <property type="molecule type" value="Genomic_DNA"/>
</dbReference>
<dbReference type="Pfam" id="PF13639">
    <property type="entry name" value="zf-RING_2"/>
    <property type="match status" value="1"/>
</dbReference>
<keyword evidence="7" id="KW-1185">Reference proteome</keyword>
<keyword evidence="1 3" id="KW-0863">Zinc-finger</keyword>
<gene>
    <name evidence="6" type="ORF">ODALV1_LOCUS10815</name>
</gene>
<evidence type="ECO:0000313" key="6">
    <source>
        <dbReference type="EMBL" id="CAL8101358.1"/>
    </source>
</evidence>
<keyword evidence="1 3" id="KW-0479">Metal-binding</keyword>
<proteinExistence type="predicted"/>
<accession>A0ABP1QGK1</accession>
<dbReference type="PROSITE" id="PS50089">
    <property type="entry name" value="ZF_RING_2"/>
    <property type="match status" value="1"/>
</dbReference>
<feature type="compositionally biased region" description="Low complexity" evidence="4">
    <location>
        <begin position="165"/>
        <end position="175"/>
    </location>
</feature>
<feature type="domain" description="RING-type" evidence="5">
    <location>
        <begin position="3"/>
        <end position="70"/>
    </location>
</feature>
<dbReference type="SUPFAM" id="SSF57850">
    <property type="entry name" value="RING/U-box"/>
    <property type="match status" value="1"/>
</dbReference>
<keyword evidence="2" id="KW-0862">Zinc</keyword>
<evidence type="ECO:0000256" key="2">
    <source>
        <dbReference type="ARBA" id="ARBA00022833"/>
    </source>
</evidence>
<name>A0ABP1QGK1_9HEXA</name>
<evidence type="ECO:0000313" key="7">
    <source>
        <dbReference type="Proteomes" id="UP001642540"/>
    </source>
</evidence>
<comment type="caution">
    <text evidence="6">The sequence shown here is derived from an EMBL/GenBank/DDBJ whole genome shotgun (WGS) entry which is preliminary data.</text>
</comment>
<dbReference type="InterPro" id="IPR001841">
    <property type="entry name" value="Znf_RING"/>
</dbReference>
<evidence type="ECO:0000259" key="5">
    <source>
        <dbReference type="PROSITE" id="PS50089"/>
    </source>
</evidence>
<dbReference type="SMART" id="SM00184">
    <property type="entry name" value="RING"/>
    <property type="match status" value="1"/>
</dbReference>